<organism evidence="1 2">
    <name type="scientific">Racocetra persica</name>
    <dbReference type="NCBI Taxonomy" id="160502"/>
    <lineage>
        <taxon>Eukaryota</taxon>
        <taxon>Fungi</taxon>
        <taxon>Fungi incertae sedis</taxon>
        <taxon>Mucoromycota</taxon>
        <taxon>Glomeromycotina</taxon>
        <taxon>Glomeromycetes</taxon>
        <taxon>Diversisporales</taxon>
        <taxon>Gigasporaceae</taxon>
        <taxon>Racocetra</taxon>
    </lineage>
</organism>
<gene>
    <name evidence="1" type="ORF">RPERSI_LOCUS11044</name>
</gene>
<dbReference type="EMBL" id="CAJVQC010022411">
    <property type="protein sequence ID" value="CAG8717793.1"/>
    <property type="molecule type" value="Genomic_DNA"/>
</dbReference>
<dbReference type="Proteomes" id="UP000789920">
    <property type="component" value="Unassembled WGS sequence"/>
</dbReference>
<accession>A0ACA9PP62</accession>
<comment type="caution">
    <text evidence="1">The sequence shown here is derived from an EMBL/GenBank/DDBJ whole genome shotgun (WGS) entry which is preliminary data.</text>
</comment>
<evidence type="ECO:0000313" key="1">
    <source>
        <dbReference type="EMBL" id="CAG8717793.1"/>
    </source>
</evidence>
<proteinExistence type="predicted"/>
<reference evidence="1" key="1">
    <citation type="submission" date="2021-06" db="EMBL/GenBank/DDBJ databases">
        <authorList>
            <person name="Kallberg Y."/>
            <person name="Tangrot J."/>
            <person name="Rosling A."/>
        </authorList>
    </citation>
    <scope>NUCLEOTIDE SEQUENCE</scope>
    <source>
        <strain evidence="1">MA461A</strain>
    </source>
</reference>
<name>A0ACA9PP62_9GLOM</name>
<keyword evidence="2" id="KW-1185">Reference proteome</keyword>
<protein>
    <submittedName>
        <fullName evidence="1">6108_t:CDS:1</fullName>
    </submittedName>
</protein>
<feature type="non-terminal residue" evidence="1">
    <location>
        <position position="1"/>
    </location>
</feature>
<evidence type="ECO:0000313" key="2">
    <source>
        <dbReference type="Proteomes" id="UP000789920"/>
    </source>
</evidence>
<sequence>KVEVKLSINGDKTTVNLLHTNTKLSVKDEFPDKIISPGLSLEY</sequence>